<dbReference type="GO" id="GO:0016607">
    <property type="term" value="C:nuclear speck"/>
    <property type="evidence" value="ECO:0007669"/>
    <property type="project" value="UniProtKB-SubCell"/>
</dbReference>
<dbReference type="Gene3D" id="3.10.450.50">
    <property type="match status" value="1"/>
</dbReference>
<name>A0AAW1ZRM1_CULAL</name>
<evidence type="ECO:0000313" key="14">
    <source>
        <dbReference type="Proteomes" id="UP001479290"/>
    </source>
</evidence>
<evidence type="ECO:0000256" key="1">
    <source>
        <dbReference type="ARBA" id="ARBA00004324"/>
    </source>
</evidence>
<dbReference type="GO" id="GO:0016973">
    <property type="term" value="P:poly(A)+ mRNA export from nucleus"/>
    <property type="evidence" value="ECO:0007669"/>
    <property type="project" value="TreeGrafter"/>
</dbReference>
<accession>A0AAW1ZRM1</accession>
<evidence type="ECO:0000259" key="12">
    <source>
        <dbReference type="PROSITE" id="PS51281"/>
    </source>
</evidence>
<dbReference type="PANTHER" id="PTHR10662">
    <property type="entry name" value="NUCLEAR RNA EXPORT FACTOR"/>
    <property type="match status" value="1"/>
</dbReference>
<dbReference type="Gene3D" id="1.10.8.10">
    <property type="entry name" value="DNA helicase RuvA subunit, C-terminal domain"/>
    <property type="match status" value="1"/>
</dbReference>
<dbReference type="PROSITE" id="PS50177">
    <property type="entry name" value="NTF2_DOMAIN"/>
    <property type="match status" value="1"/>
</dbReference>
<dbReference type="Proteomes" id="UP001479290">
    <property type="component" value="Unassembled WGS sequence"/>
</dbReference>
<evidence type="ECO:0000256" key="7">
    <source>
        <dbReference type="ARBA" id="ARBA00022816"/>
    </source>
</evidence>
<keyword evidence="7" id="KW-0509">mRNA transport</keyword>
<dbReference type="InterPro" id="IPR012677">
    <property type="entry name" value="Nucleotide-bd_a/b_plait_sf"/>
</dbReference>
<dbReference type="FunFam" id="1.10.8.10:FF:000018">
    <property type="entry name" value="Nuclear RNA export factor 1"/>
    <property type="match status" value="1"/>
</dbReference>
<dbReference type="Pfam" id="PF22602">
    <property type="entry name" value="NXF_NTF2"/>
    <property type="match status" value="1"/>
</dbReference>
<dbReference type="SMART" id="SM00804">
    <property type="entry name" value="TAP_C"/>
    <property type="match status" value="1"/>
</dbReference>
<dbReference type="EMBL" id="JAWDJR010000014">
    <property type="protein sequence ID" value="KAK9963642.1"/>
    <property type="molecule type" value="Genomic_DNA"/>
</dbReference>
<gene>
    <name evidence="13" type="ORF">ABG768_006810</name>
</gene>
<dbReference type="InterPro" id="IPR057125">
    <property type="entry name" value="NXF1/2/3/5-like_LRR"/>
</dbReference>
<keyword evidence="8" id="KW-0539">Nucleus</keyword>
<dbReference type="InterPro" id="IPR002075">
    <property type="entry name" value="NTF2_dom"/>
</dbReference>
<dbReference type="InterPro" id="IPR018222">
    <property type="entry name" value="Nuclear_transport_factor_2_euk"/>
</dbReference>
<dbReference type="SUPFAM" id="SSF52058">
    <property type="entry name" value="L domain-like"/>
    <property type="match status" value="1"/>
</dbReference>
<feature type="domain" description="NTF2" evidence="11">
    <location>
        <begin position="410"/>
        <end position="559"/>
    </location>
</feature>
<keyword evidence="6" id="KW-0677">Repeat</keyword>
<dbReference type="PROSITE" id="PS51281">
    <property type="entry name" value="TAP_C"/>
    <property type="match status" value="1"/>
</dbReference>
<dbReference type="Gene3D" id="3.30.70.330">
    <property type="match status" value="1"/>
</dbReference>
<comment type="similarity">
    <text evidence="3">Belongs to the NXF family.</text>
</comment>
<keyword evidence="5" id="KW-0433">Leucine-rich repeat</keyword>
<evidence type="ECO:0000259" key="11">
    <source>
        <dbReference type="PROSITE" id="PS50177"/>
    </source>
</evidence>
<dbReference type="CDD" id="cd00780">
    <property type="entry name" value="NTF2"/>
    <property type="match status" value="1"/>
</dbReference>
<evidence type="ECO:0000256" key="9">
    <source>
        <dbReference type="ARBA" id="ARBA00040973"/>
    </source>
</evidence>
<dbReference type="SUPFAM" id="SSF54427">
    <property type="entry name" value="NTF2-like"/>
    <property type="match status" value="1"/>
</dbReference>
<dbReference type="InterPro" id="IPR009060">
    <property type="entry name" value="UBA-like_sf"/>
</dbReference>
<dbReference type="SUPFAM" id="SSF54928">
    <property type="entry name" value="RNA-binding domain, RBD"/>
    <property type="match status" value="1"/>
</dbReference>
<sequence>MTQCRKWYPNLSVMITRVCSTSSDSSGSAVMREVWSTDSSFTDPDGRWLGVHQSWGSVKARLHNDPDHLQHRGGAPGPSCPGPRSRFQDNNVDVSVMGNQYGVSKQRFIPYGRPSWRGEKRTERIGNAHKFGAEDKGGGEKKWFKMTIPNGNKYDKRWLLTSLQNLCPIAFTPIHYSTEGHKVNFYLEDAATASALCKLTRRVTDSEGHRVVVLMSHCSSPPFLQSELKPQDLEHLKHCMSKRFNSSQKSLNLSSIRTDPDLVSHNIEMILNRKSYMQAVITVIQENISELLCLNLSNNKLYKLDDIAELVNKAPNLQSLNLSHNELKSERELDTVKGFRLVELWLDRNPLCDHFKDHTSYISAVRERFPRLHRLDGHVLPLPICFEVETRTNIPPCKGSYFVSNEIQGLIQRFLQHYYCVYDSGDRQPLLEAYHDGACFSLSLPPINNPSRCRLKDYHKQSRNIKNIKDPSTRFRLLKRTRLTVVAFLSELPKTQHDISSVNVDVNTCTRTLLVFTVSGVFKEVDDKSRDSVRAFSRVFITVPAQNSGLCIVNDELFVRNATAEEIHCAFAAPAPTLSSSPMPILSAAQQEMLSAFSQMSEMNLAWSQKCLQDNAWDFHQAAQIFTELKAQGKIPEAAFIK</sequence>
<evidence type="ECO:0000256" key="10">
    <source>
        <dbReference type="SAM" id="MobiDB-lite"/>
    </source>
</evidence>
<evidence type="ECO:0000256" key="3">
    <source>
        <dbReference type="ARBA" id="ARBA00009285"/>
    </source>
</evidence>
<dbReference type="FunFam" id="3.10.450.50:FF:000004">
    <property type="entry name" value="Nuclear RNA export factor 1"/>
    <property type="match status" value="1"/>
</dbReference>
<reference evidence="13 14" key="1">
    <citation type="submission" date="2024-05" db="EMBL/GenBank/DDBJ databases">
        <title>A high-quality chromosomal-level genome assembly of Topmouth culter (Culter alburnus).</title>
        <authorList>
            <person name="Zhao H."/>
        </authorList>
    </citation>
    <scope>NUCLEOTIDE SEQUENCE [LARGE SCALE GENOMIC DNA]</scope>
    <source>
        <strain evidence="13">CATC2023</strain>
        <tissue evidence="13">Muscle</tissue>
    </source>
</reference>
<dbReference type="InterPro" id="IPR035979">
    <property type="entry name" value="RBD_domain_sf"/>
</dbReference>
<dbReference type="InterPro" id="IPR005637">
    <property type="entry name" value="TAP_C_dom"/>
</dbReference>
<feature type="region of interest" description="Disordered" evidence="10">
    <location>
        <begin position="64"/>
        <end position="87"/>
    </location>
</feature>
<evidence type="ECO:0000256" key="2">
    <source>
        <dbReference type="ARBA" id="ARBA00004642"/>
    </source>
</evidence>
<keyword evidence="14" id="KW-1185">Reference proteome</keyword>
<evidence type="ECO:0000256" key="4">
    <source>
        <dbReference type="ARBA" id="ARBA00022448"/>
    </source>
</evidence>
<keyword evidence="4" id="KW-0813">Transport</keyword>
<dbReference type="Pfam" id="PF09162">
    <property type="entry name" value="Tap-RNA_bind"/>
    <property type="match status" value="1"/>
</dbReference>
<comment type="caution">
    <text evidence="13">The sequence shown here is derived from an EMBL/GenBank/DDBJ whole genome shotgun (WGS) entry which is preliminary data.</text>
</comment>
<dbReference type="InterPro" id="IPR032675">
    <property type="entry name" value="LRR_dom_sf"/>
</dbReference>
<organism evidence="13 14">
    <name type="scientific">Culter alburnus</name>
    <name type="common">Topmouth culter</name>
    <dbReference type="NCBI Taxonomy" id="194366"/>
    <lineage>
        <taxon>Eukaryota</taxon>
        <taxon>Metazoa</taxon>
        <taxon>Chordata</taxon>
        <taxon>Craniata</taxon>
        <taxon>Vertebrata</taxon>
        <taxon>Euteleostomi</taxon>
        <taxon>Actinopterygii</taxon>
        <taxon>Neopterygii</taxon>
        <taxon>Teleostei</taxon>
        <taxon>Ostariophysi</taxon>
        <taxon>Cypriniformes</taxon>
        <taxon>Xenocyprididae</taxon>
        <taxon>Xenocypridinae</taxon>
        <taxon>Culter</taxon>
    </lineage>
</organism>
<dbReference type="SUPFAM" id="SSF46934">
    <property type="entry name" value="UBA-like"/>
    <property type="match status" value="1"/>
</dbReference>
<dbReference type="Pfam" id="PF03943">
    <property type="entry name" value="TAP_C"/>
    <property type="match status" value="1"/>
</dbReference>
<dbReference type="FunFam" id="3.80.10.10:FF:000066">
    <property type="entry name" value="Nuclear RNA export factor 1"/>
    <property type="match status" value="1"/>
</dbReference>
<evidence type="ECO:0000313" key="13">
    <source>
        <dbReference type="EMBL" id="KAK9963642.1"/>
    </source>
</evidence>
<comment type="subcellular location">
    <subcellularLocation>
        <location evidence="1">Nucleus speckle</location>
    </subcellularLocation>
    <subcellularLocation>
        <location evidence="2">Nucleus</location>
        <location evidence="2">Nucleoplasm</location>
    </subcellularLocation>
</comment>
<protein>
    <recommendedName>
        <fullName evidence="9">Nuclear RNA export factor 1</fullName>
    </recommendedName>
</protein>
<dbReference type="PANTHER" id="PTHR10662:SF22">
    <property type="entry name" value="NUCLEAR RNA EXPORT FACTOR 1"/>
    <property type="match status" value="1"/>
</dbReference>
<dbReference type="PROSITE" id="PS51450">
    <property type="entry name" value="LRR"/>
    <property type="match status" value="2"/>
</dbReference>
<evidence type="ECO:0000256" key="6">
    <source>
        <dbReference type="ARBA" id="ARBA00022737"/>
    </source>
</evidence>
<dbReference type="CDD" id="cd14342">
    <property type="entry name" value="UBA_TAP-C"/>
    <property type="match status" value="1"/>
</dbReference>
<dbReference type="GO" id="GO:0005737">
    <property type="term" value="C:cytoplasm"/>
    <property type="evidence" value="ECO:0007669"/>
    <property type="project" value="InterPro"/>
</dbReference>
<dbReference type="InterPro" id="IPR001611">
    <property type="entry name" value="Leu-rich_rpt"/>
</dbReference>
<dbReference type="GO" id="GO:0003723">
    <property type="term" value="F:RNA binding"/>
    <property type="evidence" value="ECO:0007669"/>
    <property type="project" value="InterPro"/>
</dbReference>
<dbReference type="Pfam" id="PF24048">
    <property type="entry name" value="LRR_NXF1-5"/>
    <property type="match status" value="1"/>
</dbReference>
<dbReference type="InterPro" id="IPR015245">
    <property type="entry name" value="Tap_RNA-bd"/>
</dbReference>
<dbReference type="AlphaFoldDB" id="A0AAW1ZRM1"/>
<evidence type="ECO:0000256" key="5">
    <source>
        <dbReference type="ARBA" id="ARBA00022614"/>
    </source>
</evidence>
<dbReference type="InterPro" id="IPR030217">
    <property type="entry name" value="NXF_fam"/>
</dbReference>
<feature type="domain" description="TAP-C" evidence="12">
    <location>
        <begin position="588"/>
        <end position="642"/>
    </location>
</feature>
<dbReference type="InterPro" id="IPR032710">
    <property type="entry name" value="NTF2-like_dom_sf"/>
</dbReference>
<proteinExistence type="inferred from homology"/>
<dbReference type="Gene3D" id="3.80.10.10">
    <property type="entry name" value="Ribonuclease Inhibitor"/>
    <property type="match status" value="1"/>
</dbReference>
<evidence type="ECO:0000256" key="8">
    <source>
        <dbReference type="ARBA" id="ARBA00023242"/>
    </source>
</evidence>